<keyword evidence="5" id="KW-0378">Hydrolase</keyword>
<dbReference type="InterPro" id="IPR050738">
    <property type="entry name" value="Sulfatase"/>
</dbReference>
<dbReference type="PANTHER" id="PTHR42693:SF42">
    <property type="entry name" value="ARYLSULFATASE G"/>
    <property type="match status" value="1"/>
</dbReference>
<evidence type="ECO:0000256" key="2">
    <source>
        <dbReference type="ARBA" id="ARBA00008779"/>
    </source>
</evidence>
<comment type="cofactor">
    <cofactor evidence="1">
        <name>Ca(2+)</name>
        <dbReference type="ChEBI" id="CHEBI:29108"/>
    </cofactor>
</comment>
<dbReference type="RefSeq" id="WP_264513952.1">
    <property type="nucleotide sequence ID" value="NZ_JAPDDR010000006.1"/>
</dbReference>
<feature type="domain" description="Sulfatase N-terminal" evidence="7">
    <location>
        <begin position="21"/>
        <end position="381"/>
    </location>
</feature>
<sequence>MKALLTLLVIGINSAISAERPNLLVFLVDDMGWQDCSLPFHRGASGEALATDLNRRYRTPNMEALAARGMIFTRAYAHPVCTPSRVSIMTGKNAARHQVTNWTNPAGTENSDKDVLHLRSPEGWRRTGMAADEKPLPALLKAAGYHTIHCGKAHFGSRGAFAQDPKAIGFEVNIAGNEIGHPASYFAKDSFGKRSNHVTGLEKWHGKDEFLTEVLTRELCGAIETAAKGEKPFFAYMAHYAVHSPFQQDPRFSANYPDLPPAQRAYATLIEGMDRSLGDILAKLDQLGIAEKTFVVFISDNGGDAPIPNDNANPIVSGNAPLRGKKGMRYEGGIRIPMIAGWAKAGDGEVQAELPVTPGSRTDDLVSLVDLFPTLLGLAGAKDVPLFDGHDLRPYLKGDTSYHRPQWLVTHYPHGHNNDHFSILHEGSWKFIRNYADGSTELYDISKDLAENRNLTKAHPERGAAMEKVLDEHLRAYGALMSQRVEAGAER</sequence>
<dbReference type="InterPro" id="IPR000917">
    <property type="entry name" value="Sulfatase_N"/>
</dbReference>
<dbReference type="Gene3D" id="3.30.1120.10">
    <property type="match status" value="1"/>
</dbReference>
<evidence type="ECO:0000256" key="1">
    <source>
        <dbReference type="ARBA" id="ARBA00001913"/>
    </source>
</evidence>
<evidence type="ECO:0000313" key="9">
    <source>
        <dbReference type="Proteomes" id="UP001165653"/>
    </source>
</evidence>
<dbReference type="CDD" id="cd16144">
    <property type="entry name" value="ARS_like"/>
    <property type="match status" value="1"/>
</dbReference>
<dbReference type="SUPFAM" id="SSF53649">
    <property type="entry name" value="Alkaline phosphatase-like"/>
    <property type="match status" value="1"/>
</dbReference>
<comment type="caution">
    <text evidence="8">The sequence shown here is derived from an EMBL/GenBank/DDBJ whole genome shotgun (WGS) entry which is preliminary data.</text>
</comment>
<dbReference type="PANTHER" id="PTHR42693">
    <property type="entry name" value="ARYLSULFATASE FAMILY MEMBER"/>
    <property type="match status" value="1"/>
</dbReference>
<evidence type="ECO:0000256" key="6">
    <source>
        <dbReference type="ARBA" id="ARBA00022837"/>
    </source>
</evidence>
<comment type="similarity">
    <text evidence="2">Belongs to the sulfatase family.</text>
</comment>
<dbReference type="Pfam" id="PF00884">
    <property type="entry name" value="Sulfatase"/>
    <property type="match status" value="1"/>
</dbReference>
<dbReference type="Proteomes" id="UP001165653">
    <property type="component" value="Unassembled WGS sequence"/>
</dbReference>
<dbReference type="EMBL" id="JAPDDR010000006">
    <property type="protein sequence ID" value="MCW1914424.1"/>
    <property type="molecule type" value="Genomic_DNA"/>
</dbReference>
<keyword evidence="9" id="KW-1185">Reference proteome</keyword>
<name>A0ABT3G4E0_9BACT</name>
<protein>
    <submittedName>
        <fullName evidence="8">Sulfatase</fullName>
    </submittedName>
</protein>
<evidence type="ECO:0000259" key="7">
    <source>
        <dbReference type="Pfam" id="PF00884"/>
    </source>
</evidence>
<accession>A0ABT3G4E0</accession>
<dbReference type="InterPro" id="IPR017850">
    <property type="entry name" value="Alkaline_phosphatase_core_sf"/>
</dbReference>
<evidence type="ECO:0000313" key="8">
    <source>
        <dbReference type="EMBL" id="MCW1914424.1"/>
    </source>
</evidence>
<evidence type="ECO:0000256" key="4">
    <source>
        <dbReference type="ARBA" id="ARBA00022729"/>
    </source>
</evidence>
<dbReference type="InterPro" id="IPR024607">
    <property type="entry name" value="Sulfatase_CS"/>
</dbReference>
<keyword evidence="4" id="KW-0732">Signal</keyword>
<proteinExistence type="inferred from homology"/>
<dbReference type="PROSITE" id="PS00523">
    <property type="entry name" value="SULFATASE_1"/>
    <property type="match status" value="1"/>
</dbReference>
<evidence type="ECO:0000256" key="5">
    <source>
        <dbReference type="ARBA" id="ARBA00022801"/>
    </source>
</evidence>
<organism evidence="8 9">
    <name type="scientific">Luteolibacter rhizosphaerae</name>
    <dbReference type="NCBI Taxonomy" id="2989719"/>
    <lineage>
        <taxon>Bacteria</taxon>
        <taxon>Pseudomonadati</taxon>
        <taxon>Verrucomicrobiota</taxon>
        <taxon>Verrucomicrobiia</taxon>
        <taxon>Verrucomicrobiales</taxon>
        <taxon>Verrucomicrobiaceae</taxon>
        <taxon>Luteolibacter</taxon>
    </lineage>
</organism>
<keyword evidence="3" id="KW-0479">Metal-binding</keyword>
<keyword evidence="6" id="KW-0106">Calcium</keyword>
<gene>
    <name evidence="8" type="ORF">OJ996_12620</name>
</gene>
<dbReference type="Gene3D" id="3.40.720.10">
    <property type="entry name" value="Alkaline Phosphatase, subunit A"/>
    <property type="match status" value="1"/>
</dbReference>
<evidence type="ECO:0000256" key="3">
    <source>
        <dbReference type="ARBA" id="ARBA00022723"/>
    </source>
</evidence>
<reference evidence="8" key="1">
    <citation type="submission" date="2022-10" db="EMBL/GenBank/DDBJ databases">
        <title>Luteolibacter sp. GHJ8, whole genome shotgun sequencing project.</title>
        <authorList>
            <person name="Zhao G."/>
            <person name="Shen L."/>
        </authorList>
    </citation>
    <scope>NUCLEOTIDE SEQUENCE</scope>
    <source>
        <strain evidence="8">GHJ8</strain>
    </source>
</reference>